<evidence type="ECO:0000256" key="1">
    <source>
        <dbReference type="SAM" id="Phobius"/>
    </source>
</evidence>
<accession>A0A317JPM9</accession>
<feature type="transmembrane region" description="Helical" evidence="1">
    <location>
        <begin position="225"/>
        <end position="245"/>
    </location>
</feature>
<dbReference type="EMBL" id="PSRQ01000022">
    <property type="protein sequence ID" value="PWU23814.1"/>
    <property type="molecule type" value="Genomic_DNA"/>
</dbReference>
<protein>
    <submittedName>
        <fullName evidence="2">Uncharacterized protein</fullName>
    </submittedName>
</protein>
<proteinExistence type="predicted"/>
<keyword evidence="1" id="KW-0472">Membrane</keyword>
<keyword evidence="1" id="KW-1133">Transmembrane helix</keyword>
<gene>
    <name evidence="2" type="ORF">C5B42_01470</name>
</gene>
<evidence type="ECO:0000313" key="3">
    <source>
        <dbReference type="Proteomes" id="UP000246104"/>
    </source>
</evidence>
<feature type="transmembrane region" description="Helical" evidence="1">
    <location>
        <begin position="152"/>
        <end position="182"/>
    </location>
</feature>
<feature type="transmembrane region" description="Helical" evidence="1">
    <location>
        <begin position="392"/>
        <end position="411"/>
    </location>
</feature>
<feature type="transmembrane region" description="Helical" evidence="1">
    <location>
        <begin position="119"/>
        <end position="140"/>
    </location>
</feature>
<feature type="transmembrane region" description="Helical" evidence="1">
    <location>
        <begin position="292"/>
        <end position="315"/>
    </location>
</feature>
<feature type="transmembrane region" description="Helical" evidence="1">
    <location>
        <begin position="26"/>
        <end position="47"/>
    </location>
</feature>
<sequence>MSTISLPLKGKPNEHTPSSFWGIFKFWSPLLLLGFVGGIFWCMVMYLKFTKPPSFQMNSLFDPDVDLRVYLTAAHQLSTGTFQYFMSPWPDQLIFQYPPQFLGWMTVLVRFFSDKEIQLGLGIVSAMCYLASWIMIWSMIPEEKRRTWNARIFFGLAFVSTNYLMNIHTGNMACPLIFLMVLQVFATSKGKYQLAGAAGIVSACIKPQFIFVWLAILLLTSKRGAFVRGSSIALGVASLPIVFFAGPQLGTLCASYVQFLLSAHINYPWWIVPKGTNASFEAYSYRFLGFTPFASSMATFQKGLLALTAVCGIGWVRRQKHIDTHLLLLLGVFLVYIAIQGSLTELLEASLCGLILAVVQTMGNTTIRWITLPAFAFTSGVAYFLPTGITNAIPIIPLALLLLMGGCLLTIRDTTIQSSTFSLTP</sequence>
<reference evidence="2 3" key="1">
    <citation type="submission" date="2018-02" db="EMBL/GenBank/DDBJ databases">
        <title>Genomic Reconstructions from Amazon Rainforest and Pasture Soil Reveal Novel Insights into the Physiology of Candidate Phyla in Tropical Sites.</title>
        <authorList>
            <person name="Kroeger M.E."/>
            <person name="Delmont T."/>
            <person name="Eren A.M."/>
            <person name="Guo J."/>
            <person name="Meyer K.M."/>
            <person name="Khan K."/>
            <person name="Rodrigues J.L.M."/>
            <person name="Bohannan B.J.M."/>
            <person name="Tringe S."/>
            <person name="Borges C.D."/>
            <person name="Tiedje J."/>
            <person name="Tsai S.M."/>
            <person name="Nusslein K."/>
        </authorList>
    </citation>
    <scope>NUCLEOTIDE SEQUENCE [LARGE SCALE GENOMIC DNA]</scope>
    <source>
        <strain evidence="2">Amazon FNV 2010 28 9</strain>
    </source>
</reference>
<keyword evidence="1" id="KW-0812">Transmembrane</keyword>
<comment type="caution">
    <text evidence="2">The sequence shown here is derived from an EMBL/GenBank/DDBJ whole genome shotgun (WGS) entry which is preliminary data.</text>
</comment>
<dbReference type="AlphaFoldDB" id="A0A317JPM9"/>
<name>A0A317JPM9_9BACT</name>
<organism evidence="2 3">
    <name type="scientific">Candidatus Cerribacteria bacterium 'Amazon FNV 2010 28 9'</name>
    <dbReference type="NCBI Taxonomy" id="2081795"/>
    <lineage>
        <taxon>Bacteria</taxon>
        <taxon>Candidatus Cerribacteria</taxon>
    </lineage>
</organism>
<evidence type="ECO:0000313" key="2">
    <source>
        <dbReference type="EMBL" id="PWU23814.1"/>
    </source>
</evidence>
<feature type="transmembrane region" description="Helical" evidence="1">
    <location>
        <begin position="194"/>
        <end position="219"/>
    </location>
</feature>
<feature type="transmembrane region" description="Helical" evidence="1">
    <location>
        <begin position="327"/>
        <end position="347"/>
    </location>
</feature>
<dbReference type="Proteomes" id="UP000246104">
    <property type="component" value="Unassembled WGS sequence"/>
</dbReference>